<keyword evidence="2" id="KW-0808">Transferase</keyword>
<dbReference type="InterPro" id="IPR013785">
    <property type="entry name" value="Aldolase_TIM"/>
</dbReference>
<evidence type="ECO:0000259" key="1">
    <source>
        <dbReference type="Pfam" id="PF09863"/>
    </source>
</evidence>
<feature type="domain" description="DUF2090" evidence="1">
    <location>
        <begin position="3"/>
        <end position="294"/>
    </location>
</feature>
<keyword evidence="2" id="KW-0418">Kinase</keyword>
<dbReference type="Pfam" id="PF09863">
    <property type="entry name" value="DUF2090"/>
    <property type="match status" value="1"/>
</dbReference>
<evidence type="ECO:0000313" key="3">
    <source>
        <dbReference type="Proteomes" id="UP000198253"/>
    </source>
</evidence>
<reference evidence="3" key="1">
    <citation type="submission" date="2016-06" db="EMBL/GenBank/DDBJ databases">
        <authorList>
            <person name="Varghese N."/>
            <person name="Submissions Spin"/>
        </authorList>
    </citation>
    <scope>NUCLEOTIDE SEQUENCE [LARGE SCALE GENOMIC DNA]</scope>
    <source>
        <strain evidence="3">DSM 43816</strain>
    </source>
</reference>
<name>A0A1C4Z0L8_MICEC</name>
<dbReference type="AlphaFoldDB" id="A0A1C4Z0L8"/>
<dbReference type="Proteomes" id="UP000198253">
    <property type="component" value="Chromosome I"/>
</dbReference>
<dbReference type="GO" id="GO:0016301">
    <property type="term" value="F:kinase activity"/>
    <property type="evidence" value="ECO:0007669"/>
    <property type="project" value="UniProtKB-KW"/>
</dbReference>
<dbReference type="OrthoDB" id="111160at2"/>
<gene>
    <name evidence="2" type="ORF">GA0070618_4581</name>
</gene>
<keyword evidence="3" id="KW-1185">Reference proteome</keyword>
<dbReference type="RefSeq" id="WP_088983445.1">
    <property type="nucleotide sequence ID" value="NZ_LT607413.1"/>
</dbReference>
<dbReference type="SUPFAM" id="SSF51569">
    <property type="entry name" value="Aldolase"/>
    <property type="match status" value="1"/>
</dbReference>
<accession>A0A1C4Z0L8</accession>
<dbReference type="InParanoid" id="A0A1C4Z0L8"/>
<organism evidence="2 3">
    <name type="scientific">Micromonospora echinospora</name>
    <name type="common">Micromonospora purpurea</name>
    <dbReference type="NCBI Taxonomy" id="1877"/>
    <lineage>
        <taxon>Bacteria</taxon>
        <taxon>Bacillati</taxon>
        <taxon>Actinomycetota</taxon>
        <taxon>Actinomycetes</taxon>
        <taxon>Micromonosporales</taxon>
        <taxon>Micromonosporaceae</taxon>
        <taxon>Micromonospora</taxon>
    </lineage>
</organism>
<dbReference type="InterPro" id="IPR018659">
    <property type="entry name" value="DUF2090"/>
</dbReference>
<evidence type="ECO:0000313" key="2">
    <source>
        <dbReference type="EMBL" id="SCF26131.1"/>
    </source>
</evidence>
<dbReference type="EMBL" id="LT607413">
    <property type="protein sequence ID" value="SCF26131.1"/>
    <property type="molecule type" value="Genomic_DNA"/>
</dbReference>
<proteinExistence type="predicted"/>
<protein>
    <submittedName>
        <fullName evidence="2">5-dehydro-2-deoxygluconokinase</fullName>
    </submittedName>
</protein>
<dbReference type="Gene3D" id="3.20.20.70">
    <property type="entry name" value="Aldolase class I"/>
    <property type="match status" value="1"/>
</dbReference>
<sequence length="301" mass="33348">MSTLYMLAFDHRASLTKMFGEHGGTYQGRPVDYSALKRVIWESLPLAIEARGLQRSTLGVLVDEEYGADVAREVAGAGLVLAMPAERSLQRVFELEYGDQFDVHIEAFDPDHVKVLAIADETLPADLLAVSMSRLRQLSEWVSPRRQRLMLELLVLPSAAQLERIGGDRERFDTELRPQIMVDTIRAYQQAGIEADIWKVEGLATVDQYQAVAAQARADGRDDVECIVLGRGADDEQILRWLHAAGQADGFTGFAIGRSTWAPSLKGLMTGRLDPEQARAEIAGRFVSYVDTFEGRTGDLP</sequence>